<proteinExistence type="inferred from homology"/>
<gene>
    <name evidence="8 14" type="primary">dnaA</name>
    <name evidence="14" type="ORF">COX05_02935</name>
</gene>
<keyword evidence="3 8" id="KW-0235">DNA replication</keyword>
<comment type="subcellular location">
    <subcellularLocation>
        <location evidence="8">Cytoplasm</location>
    </subcellularLocation>
</comment>
<evidence type="ECO:0000256" key="5">
    <source>
        <dbReference type="ARBA" id="ARBA00022840"/>
    </source>
</evidence>
<accession>A0A2H0BFI3</accession>
<dbReference type="Pfam" id="PF08299">
    <property type="entry name" value="Bac_DnaA_C"/>
    <property type="match status" value="1"/>
</dbReference>
<dbReference type="Gene3D" id="3.30.300.180">
    <property type="match status" value="1"/>
</dbReference>
<feature type="binding site" evidence="8">
    <location>
        <position position="177"/>
    </location>
    <ligand>
        <name>ATP</name>
        <dbReference type="ChEBI" id="CHEBI:30616"/>
    </ligand>
</feature>
<dbReference type="InterPro" id="IPR027417">
    <property type="entry name" value="P-loop_NTPase"/>
</dbReference>
<keyword evidence="4 8" id="KW-0547">Nucleotide-binding</keyword>
<dbReference type="InterPro" id="IPR018312">
    <property type="entry name" value="Chromosome_initiator_DnaA_CS"/>
</dbReference>
<evidence type="ECO:0000256" key="6">
    <source>
        <dbReference type="ARBA" id="ARBA00023121"/>
    </source>
</evidence>
<feature type="region of interest" description="Domain I, interacts with DnaA modulators" evidence="8">
    <location>
        <begin position="1"/>
        <end position="108"/>
    </location>
</feature>
<keyword evidence="7 8" id="KW-0238">DNA-binding</keyword>
<feature type="binding site" evidence="8">
    <location>
        <position position="174"/>
    </location>
    <ligand>
        <name>ATP</name>
        <dbReference type="ChEBI" id="CHEBI:30616"/>
    </ligand>
</feature>
<dbReference type="InterPro" id="IPR001957">
    <property type="entry name" value="Chromosome_initiator_DnaA"/>
</dbReference>
<feature type="region of interest" description="Domain IV, binds dsDNA" evidence="8">
    <location>
        <begin position="348"/>
        <end position="471"/>
    </location>
</feature>
<dbReference type="InterPro" id="IPR020591">
    <property type="entry name" value="Chromosome_initiator_DnaA-like"/>
</dbReference>
<dbReference type="SMART" id="SM00760">
    <property type="entry name" value="Bac_DnaA_C"/>
    <property type="match status" value="1"/>
</dbReference>
<comment type="caution">
    <text evidence="14">The sequence shown here is derived from an EMBL/GenBank/DDBJ whole genome shotgun (WGS) entry which is preliminary data.</text>
</comment>
<evidence type="ECO:0000256" key="2">
    <source>
        <dbReference type="ARBA" id="ARBA00022490"/>
    </source>
</evidence>
<dbReference type="CDD" id="cd06571">
    <property type="entry name" value="Bac_DnaA_C"/>
    <property type="match status" value="1"/>
</dbReference>
<comment type="domain">
    <text evidence="8">Domain I is involved in oligomerization and binding regulators, domain II is flexibile and of varying length in different bacteria, domain III forms the AAA+ region, while domain IV binds dsDNA.</text>
</comment>
<reference evidence="14 15" key="1">
    <citation type="submission" date="2017-09" db="EMBL/GenBank/DDBJ databases">
        <title>Depth-based differentiation of microbial function through sediment-hosted aquifers and enrichment of novel symbionts in the deep terrestrial subsurface.</title>
        <authorList>
            <person name="Probst A.J."/>
            <person name="Ladd B."/>
            <person name="Jarett J.K."/>
            <person name="Geller-Mcgrath D.E."/>
            <person name="Sieber C.M."/>
            <person name="Emerson J.B."/>
            <person name="Anantharaman K."/>
            <person name="Thomas B.C."/>
            <person name="Malmstrom R."/>
            <person name="Stieglmeier M."/>
            <person name="Klingl A."/>
            <person name="Woyke T."/>
            <person name="Ryan C.M."/>
            <person name="Banfield J.F."/>
        </authorList>
    </citation>
    <scope>NUCLEOTIDE SEQUENCE [LARGE SCALE GENOMIC DNA]</scope>
    <source>
        <strain evidence="14">CG22_combo_CG10-13_8_21_14_all_39_12</strain>
    </source>
</reference>
<evidence type="ECO:0000313" key="15">
    <source>
        <dbReference type="Proteomes" id="UP000228495"/>
    </source>
</evidence>
<dbReference type="PANTHER" id="PTHR30050">
    <property type="entry name" value="CHROMOSOMAL REPLICATION INITIATOR PROTEIN DNAA"/>
    <property type="match status" value="1"/>
</dbReference>
<feature type="binding site" evidence="8">
    <location>
        <position position="176"/>
    </location>
    <ligand>
        <name>ATP</name>
        <dbReference type="ChEBI" id="CHEBI:30616"/>
    </ligand>
</feature>
<dbReference type="Gene3D" id="3.40.50.300">
    <property type="entry name" value="P-loop containing nucleotide triphosphate hydrolases"/>
    <property type="match status" value="1"/>
</dbReference>
<keyword evidence="2 8" id="KW-0963">Cytoplasm</keyword>
<keyword evidence="5 8" id="KW-0067">ATP-binding</keyword>
<dbReference type="SUPFAM" id="SSF52540">
    <property type="entry name" value="P-loop containing nucleoside triphosphate hydrolases"/>
    <property type="match status" value="1"/>
</dbReference>
<dbReference type="GO" id="GO:0006275">
    <property type="term" value="P:regulation of DNA replication"/>
    <property type="evidence" value="ECO:0007669"/>
    <property type="project" value="UniProtKB-UniRule"/>
</dbReference>
<dbReference type="InterPro" id="IPR038454">
    <property type="entry name" value="DnaA_N_sf"/>
</dbReference>
<dbReference type="SMART" id="SM00382">
    <property type="entry name" value="AAA"/>
    <property type="match status" value="1"/>
</dbReference>
<evidence type="ECO:0000256" key="9">
    <source>
        <dbReference type="NCBIfam" id="TIGR00362"/>
    </source>
</evidence>
<dbReference type="GO" id="GO:0003688">
    <property type="term" value="F:DNA replication origin binding"/>
    <property type="evidence" value="ECO:0007669"/>
    <property type="project" value="UniProtKB-UniRule"/>
</dbReference>
<comment type="function">
    <text evidence="8 10">Plays an essential role in the initiation and regulation of chromosomal replication. ATP-DnaA binds to the origin of replication (oriC) to initiate formation of the DNA replication initiation complex once per cell cycle. Binds the DnaA box (a 9 base pair repeat at the origin) and separates the double-stranded (ds)DNA. Forms a right-handed helical filament on oriC DNA; dsDNA binds to the exterior of the filament while single-stranded (ss)DNA is stabiized in the filament's interior. The ATP-DnaA-oriC complex binds and stabilizes one strand of the AT-rich DNA unwinding element (DUE), permitting loading of DNA polymerase. After initiation quickly degrades to an ADP-DnaA complex that is not apt for DNA replication. Binds acidic phospholipids.</text>
</comment>
<name>A0A2H0BFI3_UNCKA</name>
<dbReference type="GO" id="GO:0008289">
    <property type="term" value="F:lipid binding"/>
    <property type="evidence" value="ECO:0007669"/>
    <property type="project" value="UniProtKB-KW"/>
</dbReference>
<evidence type="ECO:0000259" key="13">
    <source>
        <dbReference type="SMART" id="SM00760"/>
    </source>
</evidence>
<dbReference type="InterPro" id="IPR003593">
    <property type="entry name" value="AAA+_ATPase"/>
</dbReference>
<dbReference type="Proteomes" id="UP000228495">
    <property type="component" value="Unassembled WGS sequence"/>
</dbReference>
<dbReference type="EMBL" id="PCSU01000053">
    <property type="protein sequence ID" value="PIP56437.1"/>
    <property type="molecule type" value="Genomic_DNA"/>
</dbReference>
<dbReference type="HAMAP" id="MF_00377">
    <property type="entry name" value="DnaA_bact"/>
    <property type="match status" value="1"/>
</dbReference>
<sequence length="471" mass="52971">MSTTPIWNQVLAALEIELDPVAVSTWFRNTSLYETSEDKVIIACTDAYSKNIIQKRYSEPTERILREVIGTAVTVEYILRPPRLPTKTLSGPLFDEPPTFSENLTEATPETAETGQNSNTYTSSFHTAPQLNSTYTLDNYIVGVNNRVVHAAATSIVENPGKIYNPLLIYGNTGVGKTHLLHAIGNELLTKHPNFTITYAPSETFVNDLIGHITRKKPMQDFRNRYRKSNVLLIDDIQFLSGKEASLEEFYHTFNELQQANSQIVLVSDRDPTQIQDIPDRLISRFQGGLMVMISPPDFETRVAIVQQKSLELNLNLSDPVMQFIADNCTSNIREIHGILLQLQSYASSQPGPLNVALVRSILGDPEEQKGPKRKITPDLILELVTRQFDTSIKDLCGKRRKREVVIPRQVTMFLLRNELGLNLEEIGDILGGRDHTTVMHGCDRIKTTLEEGLKPVVSSHISMIRNELYG</sequence>
<dbReference type="InterPro" id="IPR013159">
    <property type="entry name" value="DnaA_C"/>
</dbReference>
<evidence type="ECO:0000256" key="1">
    <source>
        <dbReference type="ARBA" id="ARBA00006583"/>
    </source>
</evidence>
<evidence type="ECO:0000256" key="10">
    <source>
        <dbReference type="RuleBase" id="RU000577"/>
    </source>
</evidence>
<comment type="subunit">
    <text evidence="8">Oligomerizes as a right-handed, spiral filament on DNA at oriC.</text>
</comment>
<dbReference type="GO" id="GO:0005886">
    <property type="term" value="C:plasma membrane"/>
    <property type="evidence" value="ECO:0007669"/>
    <property type="project" value="TreeGrafter"/>
</dbReference>
<dbReference type="Gene3D" id="1.10.8.60">
    <property type="match status" value="1"/>
</dbReference>
<organism evidence="14 15">
    <name type="scientific">candidate division WWE3 bacterium CG22_combo_CG10-13_8_21_14_all_39_12</name>
    <dbReference type="NCBI Taxonomy" id="1975094"/>
    <lineage>
        <taxon>Bacteria</taxon>
        <taxon>Katanobacteria</taxon>
    </lineage>
</organism>
<evidence type="ECO:0000256" key="3">
    <source>
        <dbReference type="ARBA" id="ARBA00022705"/>
    </source>
</evidence>
<dbReference type="Gene3D" id="1.10.1750.10">
    <property type="match status" value="1"/>
</dbReference>
<dbReference type="InterPro" id="IPR013317">
    <property type="entry name" value="DnaA_dom"/>
</dbReference>
<dbReference type="SUPFAM" id="SSF48295">
    <property type="entry name" value="TrpR-like"/>
    <property type="match status" value="1"/>
</dbReference>
<protein>
    <recommendedName>
        <fullName evidence="8 9">Chromosomal replication initiator protein DnaA</fullName>
    </recommendedName>
</protein>
<evidence type="ECO:0000313" key="14">
    <source>
        <dbReference type="EMBL" id="PIP56437.1"/>
    </source>
</evidence>
<dbReference type="AlphaFoldDB" id="A0A2H0BFI3"/>
<evidence type="ECO:0000256" key="7">
    <source>
        <dbReference type="ARBA" id="ARBA00023125"/>
    </source>
</evidence>
<evidence type="ECO:0000259" key="12">
    <source>
        <dbReference type="SMART" id="SM00382"/>
    </source>
</evidence>
<feature type="domain" description="AAA+ ATPase" evidence="12">
    <location>
        <begin position="163"/>
        <end position="298"/>
    </location>
</feature>
<dbReference type="GO" id="GO:0006270">
    <property type="term" value="P:DNA replication initiation"/>
    <property type="evidence" value="ECO:0007669"/>
    <property type="project" value="UniProtKB-UniRule"/>
</dbReference>
<dbReference type="CDD" id="cd00009">
    <property type="entry name" value="AAA"/>
    <property type="match status" value="1"/>
</dbReference>
<comment type="caution">
    <text evidence="8">Lacks conserved residue(s) required for the propagation of feature annotation.</text>
</comment>
<dbReference type="NCBIfam" id="TIGR00362">
    <property type="entry name" value="DnaA"/>
    <property type="match status" value="1"/>
</dbReference>
<dbReference type="PRINTS" id="PR00051">
    <property type="entry name" value="DNAA"/>
</dbReference>
<dbReference type="InterPro" id="IPR010921">
    <property type="entry name" value="Trp_repressor/repl_initiator"/>
</dbReference>
<keyword evidence="6 8" id="KW-0446">Lipid-binding</keyword>
<feature type="binding site" evidence="8">
    <location>
        <position position="178"/>
    </location>
    <ligand>
        <name>ATP</name>
        <dbReference type="ChEBI" id="CHEBI:30616"/>
    </ligand>
</feature>
<evidence type="ECO:0000256" key="4">
    <source>
        <dbReference type="ARBA" id="ARBA00022741"/>
    </source>
</evidence>
<evidence type="ECO:0000256" key="11">
    <source>
        <dbReference type="RuleBase" id="RU004227"/>
    </source>
</evidence>
<feature type="domain" description="Chromosomal replication initiator DnaA C-terminal" evidence="13">
    <location>
        <begin position="377"/>
        <end position="446"/>
    </location>
</feature>
<dbReference type="GO" id="GO:0005737">
    <property type="term" value="C:cytoplasm"/>
    <property type="evidence" value="ECO:0007669"/>
    <property type="project" value="UniProtKB-SubCell"/>
</dbReference>
<evidence type="ECO:0000256" key="8">
    <source>
        <dbReference type="HAMAP-Rule" id="MF_00377"/>
    </source>
</evidence>
<dbReference type="PROSITE" id="PS01008">
    <property type="entry name" value="DNAA"/>
    <property type="match status" value="1"/>
</dbReference>
<comment type="similarity">
    <text evidence="1 8 11">Belongs to the DnaA family.</text>
</comment>
<dbReference type="GO" id="GO:0005524">
    <property type="term" value="F:ATP binding"/>
    <property type="evidence" value="ECO:0007669"/>
    <property type="project" value="UniProtKB-UniRule"/>
</dbReference>
<dbReference type="Pfam" id="PF00308">
    <property type="entry name" value="Bac_DnaA"/>
    <property type="match status" value="1"/>
</dbReference>
<dbReference type="PANTHER" id="PTHR30050:SF2">
    <property type="entry name" value="CHROMOSOMAL REPLICATION INITIATOR PROTEIN DNAA"/>
    <property type="match status" value="1"/>
</dbReference>